<evidence type="ECO:0000256" key="1">
    <source>
        <dbReference type="ARBA" id="ARBA00004141"/>
    </source>
</evidence>
<keyword evidence="4 10" id="KW-0812">Transmembrane</keyword>
<evidence type="ECO:0000313" key="12">
    <source>
        <dbReference type="EMBL" id="KAJ8428019.1"/>
    </source>
</evidence>
<comment type="subcellular location">
    <subcellularLocation>
        <location evidence="1">Membrane</location>
        <topology evidence="1">Multi-pass membrane protein</topology>
    </subcellularLocation>
</comment>
<evidence type="ECO:0000256" key="7">
    <source>
        <dbReference type="ARBA" id="ARBA00023136"/>
    </source>
</evidence>
<organism evidence="12 13">
    <name type="scientific">Carnegiea gigantea</name>
    <dbReference type="NCBI Taxonomy" id="171969"/>
    <lineage>
        <taxon>Eukaryota</taxon>
        <taxon>Viridiplantae</taxon>
        <taxon>Streptophyta</taxon>
        <taxon>Embryophyta</taxon>
        <taxon>Tracheophyta</taxon>
        <taxon>Spermatophyta</taxon>
        <taxon>Magnoliopsida</taxon>
        <taxon>eudicotyledons</taxon>
        <taxon>Gunneridae</taxon>
        <taxon>Pentapetalae</taxon>
        <taxon>Caryophyllales</taxon>
        <taxon>Cactineae</taxon>
        <taxon>Cactaceae</taxon>
        <taxon>Cactoideae</taxon>
        <taxon>Echinocereeae</taxon>
        <taxon>Carnegiea</taxon>
    </lineage>
</organism>
<keyword evidence="3" id="KW-0808">Transferase</keyword>
<dbReference type="EMBL" id="JAKOGI010001062">
    <property type="protein sequence ID" value="KAJ8428019.1"/>
    <property type="molecule type" value="Genomic_DNA"/>
</dbReference>
<dbReference type="AlphaFoldDB" id="A0A9Q1GZJ8"/>
<evidence type="ECO:0000256" key="10">
    <source>
        <dbReference type="SAM" id="Phobius"/>
    </source>
</evidence>
<feature type="compositionally biased region" description="Low complexity" evidence="9">
    <location>
        <begin position="8"/>
        <end position="21"/>
    </location>
</feature>
<feature type="transmembrane region" description="Helical" evidence="10">
    <location>
        <begin position="260"/>
        <end position="281"/>
    </location>
</feature>
<proteinExistence type="inferred from homology"/>
<dbReference type="PANTHER" id="PTHR31595">
    <property type="entry name" value="LONG-CHAIN-ALCOHOL O-FATTY-ACYLTRANSFERASE 3-RELATED"/>
    <property type="match status" value="1"/>
</dbReference>
<feature type="domain" description="Wax synthase" evidence="11">
    <location>
        <begin position="179"/>
        <end position="265"/>
    </location>
</feature>
<dbReference type="Pfam" id="PF13813">
    <property type="entry name" value="MBOAT_2"/>
    <property type="match status" value="1"/>
</dbReference>
<evidence type="ECO:0000256" key="8">
    <source>
        <dbReference type="ARBA" id="ARBA00023315"/>
    </source>
</evidence>
<feature type="transmembrane region" description="Helical" evidence="10">
    <location>
        <begin position="229"/>
        <end position="248"/>
    </location>
</feature>
<sequence length="344" mass="38702">MGVNQAPSSYHLSSPSSSSSSSSSLVFLLLLSISYGYSYLFVRKLERGFPRVIALFPVFYTLFVVPWCFPTSMLLRALSSFFLSWISSFKLLLFCFDRGDLILCKSYVEFVAVAGLPLKIKVGVSSSKARTLGVETILKMLLISIPFSVLSFHHAVLTFLGLLLGCLGRIVMPHLDVVPILNQPYRSTSLQVFWGKRWNRISSDILRRTICEPTREILEGFLGINLGKVVALVATLVVSGIMHEIMFYHMTCGMKPTWEVTKFFVLQGICMALEIAIKGFWTRNLRQPPLHPLISVLLTLSFVLVTSYWLLVLPVWRISGRACNSEGYGVEVVENLLHVSDRYI</sequence>
<evidence type="ECO:0000256" key="5">
    <source>
        <dbReference type="ARBA" id="ARBA00022989"/>
    </source>
</evidence>
<feature type="transmembrane region" description="Helical" evidence="10">
    <location>
        <begin position="73"/>
        <end position="96"/>
    </location>
</feature>
<evidence type="ECO:0000256" key="2">
    <source>
        <dbReference type="ARBA" id="ARBA00007282"/>
    </source>
</evidence>
<dbReference type="GO" id="GO:0008374">
    <property type="term" value="F:O-acyltransferase activity"/>
    <property type="evidence" value="ECO:0007669"/>
    <property type="project" value="InterPro"/>
</dbReference>
<feature type="transmembrane region" description="Helical" evidence="10">
    <location>
        <begin position="20"/>
        <end position="42"/>
    </location>
</feature>
<protein>
    <recommendedName>
        <fullName evidence="11">Wax synthase domain-containing protein</fullName>
    </recommendedName>
</protein>
<evidence type="ECO:0000256" key="6">
    <source>
        <dbReference type="ARBA" id="ARBA00023098"/>
    </source>
</evidence>
<dbReference type="PANTHER" id="PTHR31595:SF11">
    <property type="entry name" value="LONG-CHAIN-ALCOHOL O-FATTY-ACYLTRANSFERASE 1-RELATED"/>
    <property type="match status" value="1"/>
</dbReference>
<keyword evidence="8" id="KW-0012">Acyltransferase</keyword>
<evidence type="ECO:0000313" key="13">
    <source>
        <dbReference type="Proteomes" id="UP001153076"/>
    </source>
</evidence>
<name>A0A9Q1GZJ8_9CARY</name>
<dbReference type="InterPro" id="IPR044851">
    <property type="entry name" value="Wax_synthase"/>
</dbReference>
<feature type="transmembrane region" description="Helical" evidence="10">
    <location>
        <begin position="49"/>
        <end position="67"/>
    </location>
</feature>
<evidence type="ECO:0000259" key="11">
    <source>
        <dbReference type="Pfam" id="PF13813"/>
    </source>
</evidence>
<feature type="region of interest" description="Disordered" evidence="9">
    <location>
        <begin position="1"/>
        <end position="21"/>
    </location>
</feature>
<dbReference type="Proteomes" id="UP001153076">
    <property type="component" value="Unassembled WGS sequence"/>
</dbReference>
<accession>A0A9Q1GZJ8</accession>
<dbReference type="GO" id="GO:0016020">
    <property type="term" value="C:membrane"/>
    <property type="evidence" value="ECO:0007669"/>
    <property type="project" value="UniProtKB-SubCell"/>
</dbReference>
<evidence type="ECO:0000256" key="4">
    <source>
        <dbReference type="ARBA" id="ARBA00022692"/>
    </source>
</evidence>
<evidence type="ECO:0000256" key="3">
    <source>
        <dbReference type="ARBA" id="ARBA00022679"/>
    </source>
</evidence>
<dbReference type="GO" id="GO:0006629">
    <property type="term" value="P:lipid metabolic process"/>
    <property type="evidence" value="ECO:0007669"/>
    <property type="project" value="UniProtKB-KW"/>
</dbReference>
<dbReference type="OrthoDB" id="1077582at2759"/>
<keyword evidence="6" id="KW-0443">Lipid metabolism</keyword>
<evidence type="ECO:0000256" key="9">
    <source>
        <dbReference type="SAM" id="MobiDB-lite"/>
    </source>
</evidence>
<feature type="transmembrane region" description="Helical" evidence="10">
    <location>
        <begin position="293"/>
        <end position="311"/>
    </location>
</feature>
<keyword evidence="7 10" id="KW-0472">Membrane</keyword>
<keyword evidence="13" id="KW-1185">Reference proteome</keyword>
<gene>
    <name evidence="12" type="ORF">Cgig2_027625</name>
</gene>
<keyword evidence="5 10" id="KW-1133">Transmembrane helix</keyword>
<reference evidence="12" key="1">
    <citation type="submission" date="2022-04" db="EMBL/GenBank/DDBJ databases">
        <title>Carnegiea gigantea Genome sequencing and assembly v2.</title>
        <authorList>
            <person name="Copetti D."/>
            <person name="Sanderson M.J."/>
            <person name="Burquez A."/>
            <person name="Wojciechowski M.F."/>
        </authorList>
    </citation>
    <scope>NUCLEOTIDE SEQUENCE</scope>
    <source>
        <strain evidence="12">SGP5-SGP5p</strain>
        <tissue evidence="12">Aerial part</tissue>
    </source>
</reference>
<dbReference type="InterPro" id="IPR032805">
    <property type="entry name" value="Wax_synthase_dom"/>
</dbReference>
<comment type="similarity">
    <text evidence="2">Belongs to the wax synthase family.</text>
</comment>
<comment type="caution">
    <text evidence="12">The sequence shown here is derived from an EMBL/GenBank/DDBJ whole genome shotgun (WGS) entry which is preliminary data.</text>
</comment>
<feature type="transmembrane region" description="Helical" evidence="10">
    <location>
        <begin position="149"/>
        <end position="172"/>
    </location>
</feature>